<comment type="caution">
    <text evidence="2">The sequence shown here is derived from an EMBL/GenBank/DDBJ whole genome shotgun (WGS) entry which is preliminary data.</text>
</comment>
<protein>
    <recommendedName>
        <fullName evidence="1">Restriction endonuclease type IV Mrr domain-containing protein</fullName>
    </recommendedName>
</protein>
<feature type="domain" description="Restriction endonuclease type IV Mrr" evidence="1">
    <location>
        <begin position="30"/>
        <end position="129"/>
    </location>
</feature>
<keyword evidence="3" id="KW-1185">Reference proteome</keyword>
<dbReference type="SUPFAM" id="SSF52980">
    <property type="entry name" value="Restriction endonuclease-like"/>
    <property type="match status" value="1"/>
</dbReference>
<evidence type="ECO:0000313" key="3">
    <source>
        <dbReference type="Proteomes" id="UP001168338"/>
    </source>
</evidence>
<dbReference type="RefSeq" id="WP_301662887.1">
    <property type="nucleotide sequence ID" value="NZ_VCYH01000001.1"/>
</dbReference>
<evidence type="ECO:0000313" key="2">
    <source>
        <dbReference type="EMBL" id="MDN7023827.1"/>
    </source>
</evidence>
<organism evidence="2 3">
    <name type="scientific">Methanoculleus frigidifontis</name>
    <dbReference type="NCBI Taxonomy" id="2584085"/>
    <lineage>
        <taxon>Archaea</taxon>
        <taxon>Methanobacteriati</taxon>
        <taxon>Methanobacteriota</taxon>
        <taxon>Stenosarchaea group</taxon>
        <taxon>Methanomicrobia</taxon>
        <taxon>Methanomicrobiales</taxon>
        <taxon>Methanomicrobiaceae</taxon>
        <taxon>Methanoculleus</taxon>
    </lineage>
</organism>
<sequence length="473" mass="50510">MPMLCPACGTPVFDDECVADAGGPGQNPAAVVGAIYRAEGYATEIPGRDDPAAGFTLVARRGAEQVAVACMYPPSAVGIAEVRDLAAKIDDLGPGWRGVFVAAGGVAPDARNFAESRNIEVLGHDDIVERQRIASAPPCDRLTLSSTLPVRVDYPAVTALPLQNGHLVTVSTARLIFHPYARVPYRFRARKDGPAWRPPWFSDDGTVVVDLLDGTVLTGEGASEPGGDRARSPGLLTEVLNASPVPEYAATGDATYQIVELKPGISLQAAEEAAVAYITAKNTRDLGYTPVMDDPQSRMYVPKRSDIELSASDVVSIPRWTVRFEARGTVYTKEVFAHSGTVLKNTLQYCPQHFKLGFVNVRKETVAVCEVCGRAYCGEHIGRCPVCGKWVCTDHAAICCSCGKTFCREHAGRTCPVCSLPLCSDCEVECPICSRIYGSDHTLVCDACGTAACPACVTTSGLLRKTTICSNCR</sequence>
<dbReference type="InterPro" id="IPR007560">
    <property type="entry name" value="Restrct_endonuc_IV_Mrr"/>
</dbReference>
<proteinExistence type="predicted"/>
<evidence type="ECO:0000259" key="1">
    <source>
        <dbReference type="Pfam" id="PF04471"/>
    </source>
</evidence>
<gene>
    <name evidence="2" type="ORF">FGU65_02770</name>
</gene>
<accession>A0ABT8M7C1</accession>
<dbReference type="InterPro" id="IPR011335">
    <property type="entry name" value="Restrct_endonuc-II-like"/>
</dbReference>
<name>A0ABT8M7C1_9EURY</name>
<reference evidence="2" key="1">
    <citation type="submission" date="2019-05" db="EMBL/GenBank/DDBJ databases">
        <title>Methanoculleus sp. FWC-SCC1, a methanogenic archaeon isolated from deep marine cold seep.</title>
        <authorList>
            <person name="Chen Y.-W."/>
            <person name="Chen S.-C."/>
            <person name="Teng N.-H."/>
            <person name="Lai M.-C."/>
        </authorList>
    </citation>
    <scope>NUCLEOTIDE SEQUENCE</scope>
    <source>
        <strain evidence="2">FWC-SCC1</strain>
    </source>
</reference>
<dbReference type="Proteomes" id="UP001168338">
    <property type="component" value="Unassembled WGS sequence"/>
</dbReference>
<dbReference type="Pfam" id="PF04471">
    <property type="entry name" value="Mrr_cat"/>
    <property type="match status" value="1"/>
</dbReference>
<dbReference type="EMBL" id="VCYH01000001">
    <property type="protein sequence ID" value="MDN7023827.1"/>
    <property type="molecule type" value="Genomic_DNA"/>
</dbReference>